<evidence type="ECO:0000256" key="1">
    <source>
        <dbReference type="ARBA" id="ARBA00022679"/>
    </source>
</evidence>
<evidence type="ECO:0000313" key="5">
    <source>
        <dbReference type="Proteomes" id="UP000297861"/>
    </source>
</evidence>
<dbReference type="OrthoDB" id="1178186at2"/>
<dbReference type="InterPro" id="IPR050680">
    <property type="entry name" value="YpeA/RimI_acetyltransf"/>
</dbReference>
<dbReference type="InterPro" id="IPR000182">
    <property type="entry name" value="GNAT_dom"/>
</dbReference>
<evidence type="ECO:0000256" key="2">
    <source>
        <dbReference type="ARBA" id="ARBA00023315"/>
    </source>
</evidence>
<reference evidence="4 5" key="1">
    <citation type="submission" date="2019-03" db="EMBL/GenBank/DDBJ databases">
        <title>San Antonio Military Medical Center submission to MRSN (WRAIR), pending publication.</title>
        <authorList>
            <person name="Blyth D.M."/>
            <person name="Mccarthy S.L."/>
            <person name="Schall S.E."/>
            <person name="Stam J.A."/>
            <person name="Ong A.C."/>
            <person name="Mcgann P.T."/>
        </authorList>
    </citation>
    <scope>NUCLEOTIDE SEQUENCE [LARGE SCALE GENOMIC DNA]</scope>
    <source>
        <strain evidence="4 5">MRSN571793</strain>
    </source>
</reference>
<gene>
    <name evidence="4" type="ORF">E2605_16320</name>
</gene>
<keyword evidence="5" id="KW-1185">Reference proteome</keyword>
<dbReference type="RefSeq" id="WP_026625920.1">
    <property type="nucleotide sequence ID" value="NZ_JAWZLG010000062.1"/>
</dbReference>
<dbReference type="AlphaFoldDB" id="A0A4Y8KYX6"/>
<evidence type="ECO:0000259" key="3">
    <source>
        <dbReference type="PROSITE" id="PS51186"/>
    </source>
</evidence>
<feature type="domain" description="N-acetyltransferase" evidence="3">
    <location>
        <begin position="1"/>
        <end position="134"/>
    </location>
</feature>
<dbReference type="PANTHER" id="PTHR43420:SF42">
    <property type="entry name" value="N-ACETYLTRANSFERASE DOMAIN-CONTAINING PROTEIN"/>
    <property type="match status" value="1"/>
</dbReference>
<dbReference type="PROSITE" id="PS51186">
    <property type="entry name" value="GNAT"/>
    <property type="match status" value="1"/>
</dbReference>
<organism evidence="4 5">
    <name type="scientific">Dysgonomonas capnocytophagoides</name>
    <dbReference type="NCBI Taxonomy" id="45254"/>
    <lineage>
        <taxon>Bacteria</taxon>
        <taxon>Pseudomonadati</taxon>
        <taxon>Bacteroidota</taxon>
        <taxon>Bacteroidia</taxon>
        <taxon>Bacteroidales</taxon>
        <taxon>Dysgonomonadaceae</taxon>
        <taxon>Dysgonomonas</taxon>
    </lineage>
</organism>
<dbReference type="CDD" id="cd04301">
    <property type="entry name" value="NAT_SF"/>
    <property type="match status" value="1"/>
</dbReference>
<protein>
    <submittedName>
        <fullName evidence="4">N-acetyltransferase</fullName>
    </submittedName>
</protein>
<keyword evidence="2" id="KW-0012">Acyltransferase</keyword>
<dbReference type="SUPFAM" id="SSF55729">
    <property type="entry name" value="Acyl-CoA N-acyltransferases (Nat)"/>
    <property type="match status" value="1"/>
</dbReference>
<dbReference type="PANTHER" id="PTHR43420">
    <property type="entry name" value="ACETYLTRANSFERASE"/>
    <property type="match status" value="1"/>
</dbReference>
<dbReference type="STRING" id="1121485.GCA_000426485_01969"/>
<evidence type="ECO:0000313" key="4">
    <source>
        <dbReference type="EMBL" id="TFD93719.1"/>
    </source>
</evidence>
<dbReference type="Pfam" id="PF13673">
    <property type="entry name" value="Acetyltransf_10"/>
    <property type="match status" value="1"/>
</dbReference>
<name>A0A4Y8KYX6_9BACT</name>
<dbReference type="InterPro" id="IPR016181">
    <property type="entry name" value="Acyl_CoA_acyltransferase"/>
</dbReference>
<sequence>MINEVPYDQVLEIRHKVMYADKPKEVVILADDDKGIHIGYHKNDNPVSVVSIFLNNGELQFRKLATLEEFQGKGYASQLVKWILDYARDMQFPRVWCNARVGKIDFYKKFGFEPTGQTFEKDGYEFVIIEKRFPQEG</sequence>
<proteinExistence type="predicted"/>
<dbReference type="GO" id="GO:0016747">
    <property type="term" value="F:acyltransferase activity, transferring groups other than amino-acyl groups"/>
    <property type="evidence" value="ECO:0007669"/>
    <property type="project" value="InterPro"/>
</dbReference>
<dbReference type="EMBL" id="SOML01000012">
    <property type="protein sequence ID" value="TFD93719.1"/>
    <property type="molecule type" value="Genomic_DNA"/>
</dbReference>
<dbReference type="Proteomes" id="UP000297861">
    <property type="component" value="Unassembled WGS sequence"/>
</dbReference>
<accession>A0A4Y8KYX6</accession>
<comment type="caution">
    <text evidence="4">The sequence shown here is derived from an EMBL/GenBank/DDBJ whole genome shotgun (WGS) entry which is preliminary data.</text>
</comment>
<keyword evidence="1 4" id="KW-0808">Transferase</keyword>
<dbReference type="Gene3D" id="3.40.630.30">
    <property type="match status" value="1"/>
</dbReference>